<comment type="caution">
    <text evidence="2">The sequence shown here is derived from an EMBL/GenBank/DDBJ whole genome shotgun (WGS) entry which is preliminary data.</text>
</comment>
<gene>
    <name evidence="2" type="primary">yceC</name>
    <name evidence="2" type="ORF">LYSBPC_34170</name>
</gene>
<proteinExistence type="predicted"/>
<protein>
    <submittedName>
        <fullName evidence="2">Stress response protein SCP2</fullName>
    </submittedName>
</protein>
<dbReference type="Gene3D" id="2.60.60.30">
    <property type="entry name" value="sav2460 like domains"/>
    <property type="match status" value="1"/>
</dbReference>
<sequence>MQRFYYSKTSGRVLSLAINLQKGQRVDLTKGNAGLTKIKVGLGWDPVAEKKSGGFLGGLFSGGNSGSGRNIDCDASVLMLRDDKIVAGEDVIYFGKLTSNCGSVQHSGDNLTGDGDGDDEVITIDLSAVPSAYNKLVFVVNIYDAAGRNQHFGMIQNAYIRVYDDRTNNELIRYSLTDDYSNLTSLICGEIYRHETEWKFAAVGSGTNDLKLGDVVRRYQ</sequence>
<dbReference type="PANTHER" id="PTHR32097:SF15">
    <property type="entry name" value="STRESS RESPONSE PROTEIN SCP2"/>
    <property type="match status" value="1"/>
</dbReference>
<dbReference type="InterPro" id="IPR051324">
    <property type="entry name" value="Stress/Tellurium_Resist"/>
</dbReference>
<dbReference type="InterPro" id="IPR003325">
    <property type="entry name" value="TerD"/>
</dbReference>
<evidence type="ECO:0000313" key="2">
    <source>
        <dbReference type="EMBL" id="GLC90290.1"/>
    </source>
</evidence>
<dbReference type="Pfam" id="PF02342">
    <property type="entry name" value="TerD"/>
    <property type="match status" value="1"/>
</dbReference>
<reference evidence="2" key="1">
    <citation type="submission" date="2022-08" db="EMBL/GenBank/DDBJ databases">
        <title>Draft genome sequence of Lysinibacillus sp. strain KH24.</title>
        <authorList>
            <person name="Kanbe H."/>
            <person name="Itoh H."/>
        </authorList>
    </citation>
    <scope>NUCLEOTIDE SEQUENCE</scope>
    <source>
        <strain evidence="2">KH24</strain>
    </source>
</reference>
<organism evidence="2 3">
    <name type="scientific">Lysinibacillus piscis</name>
    <dbReference type="NCBI Taxonomy" id="2518931"/>
    <lineage>
        <taxon>Bacteria</taxon>
        <taxon>Bacillati</taxon>
        <taxon>Bacillota</taxon>
        <taxon>Bacilli</taxon>
        <taxon>Bacillales</taxon>
        <taxon>Bacillaceae</taxon>
        <taxon>Lysinibacillus</taxon>
    </lineage>
</organism>
<dbReference type="CDD" id="cd06974">
    <property type="entry name" value="TerD_like"/>
    <property type="match status" value="1"/>
</dbReference>
<accession>A0ABQ5NPY0</accession>
<name>A0ABQ5NPY0_9BACI</name>
<evidence type="ECO:0000313" key="3">
    <source>
        <dbReference type="Proteomes" id="UP001065593"/>
    </source>
</evidence>
<dbReference type="Proteomes" id="UP001065593">
    <property type="component" value="Unassembled WGS sequence"/>
</dbReference>
<dbReference type="EMBL" id="BRZA01000008">
    <property type="protein sequence ID" value="GLC90290.1"/>
    <property type="molecule type" value="Genomic_DNA"/>
</dbReference>
<evidence type="ECO:0000259" key="1">
    <source>
        <dbReference type="Pfam" id="PF02342"/>
    </source>
</evidence>
<feature type="domain" description="TerD" evidence="1">
    <location>
        <begin position="17"/>
        <end position="219"/>
    </location>
</feature>
<keyword evidence="3" id="KW-1185">Reference proteome</keyword>
<dbReference type="PANTHER" id="PTHR32097">
    <property type="entry name" value="CAMP-BINDING PROTEIN 1-RELATED"/>
    <property type="match status" value="1"/>
</dbReference>